<proteinExistence type="predicted"/>
<evidence type="ECO:0000313" key="3">
    <source>
        <dbReference type="Proteomes" id="UP000683360"/>
    </source>
</evidence>
<feature type="region of interest" description="Disordered" evidence="1">
    <location>
        <begin position="355"/>
        <end position="392"/>
    </location>
</feature>
<accession>A0A8S3T3C7</accession>
<evidence type="ECO:0000256" key="1">
    <source>
        <dbReference type="SAM" id="MobiDB-lite"/>
    </source>
</evidence>
<name>A0A8S3T3C7_MYTED</name>
<dbReference type="OrthoDB" id="5990201at2759"/>
<feature type="compositionally biased region" description="Basic and acidic residues" evidence="1">
    <location>
        <begin position="357"/>
        <end position="380"/>
    </location>
</feature>
<sequence length="420" mass="48548">MITKEFKYNPNASYNPGIKYSKKDHQFKTNLVNQTIFVNQKENFKTAFPDLFQNYQNPSLHTNEPWNTWIHSSFDWWQCQLNFAVWCASTGCGVSYNDHKQNTSNLTKSVYMFHLYYCIARILKELKSPLPTDSSFCYYKNPYDKAAYQKLCDEFNISPNTDWRQKLESSSQGLGNFTQYYKPSGEYRYHHSRDGPFFNIRDTIYHTKDISMAWTTFILDKSEGFTKAGIERINESIKMYVWALLGAQSQTKTEILKVGTGFDAQKQFLANVQDVIDSPIDLPTQISNYQNVLKYARSKVDYAYGLGLYMSPSDMVLQIGTIVGYNNKIVIATENQTLGLNDDLNNKNFDFTGLDPVDFKPNKPKSKKSEPKKSEPKKSEPIQIEPIQKNEYDEHEDNKKAIIFGSIVLGITALIIYKIY</sequence>
<dbReference type="EMBL" id="CAJPWZ010001980">
    <property type="protein sequence ID" value="CAG2227886.1"/>
    <property type="molecule type" value="Genomic_DNA"/>
</dbReference>
<organism evidence="2 3">
    <name type="scientific">Mytilus edulis</name>
    <name type="common">Blue mussel</name>
    <dbReference type="NCBI Taxonomy" id="6550"/>
    <lineage>
        <taxon>Eukaryota</taxon>
        <taxon>Metazoa</taxon>
        <taxon>Spiralia</taxon>
        <taxon>Lophotrochozoa</taxon>
        <taxon>Mollusca</taxon>
        <taxon>Bivalvia</taxon>
        <taxon>Autobranchia</taxon>
        <taxon>Pteriomorphia</taxon>
        <taxon>Mytilida</taxon>
        <taxon>Mytiloidea</taxon>
        <taxon>Mytilidae</taxon>
        <taxon>Mytilinae</taxon>
        <taxon>Mytilus</taxon>
    </lineage>
</organism>
<dbReference type="Proteomes" id="UP000683360">
    <property type="component" value="Unassembled WGS sequence"/>
</dbReference>
<comment type="caution">
    <text evidence="2">The sequence shown here is derived from an EMBL/GenBank/DDBJ whole genome shotgun (WGS) entry which is preliminary data.</text>
</comment>
<evidence type="ECO:0000313" key="2">
    <source>
        <dbReference type="EMBL" id="CAG2227886.1"/>
    </source>
</evidence>
<protein>
    <submittedName>
        <fullName evidence="2">Uncharacterized protein</fullName>
    </submittedName>
</protein>
<keyword evidence="3" id="KW-1185">Reference proteome</keyword>
<reference evidence="2" key="1">
    <citation type="submission" date="2021-03" db="EMBL/GenBank/DDBJ databases">
        <authorList>
            <person name="Bekaert M."/>
        </authorList>
    </citation>
    <scope>NUCLEOTIDE SEQUENCE</scope>
</reference>
<dbReference type="AlphaFoldDB" id="A0A8S3T3C7"/>
<gene>
    <name evidence="2" type="ORF">MEDL_40876</name>
</gene>